<proteinExistence type="inferred from homology"/>
<dbReference type="Gene3D" id="1.20.1070.10">
    <property type="entry name" value="Rhodopsin 7-helix transmembrane proteins"/>
    <property type="match status" value="1"/>
</dbReference>
<dbReference type="PANTHER" id="PTHR28286:SF1">
    <property type="entry name" value="30 KDA HEAT SHOCK PROTEIN-RELATED"/>
    <property type="match status" value="1"/>
</dbReference>
<keyword evidence="3 7" id="KW-0812">Transmembrane</keyword>
<dbReference type="HOGENOM" id="CLU_054785_1_0_1"/>
<dbReference type="GO" id="GO:0005783">
    <property type="term" value="C:endoplasmic reticulum"/>
    <property type="evidence" value="ECO:0007669"/>
    <property type="project" value="TreeGrafter"/>
</dbReference>
<dbReference type="AlphaFoldDB" id="G0VK00"/>
<dbReference type="SMART" id="SM01021">
    <property type="entry name" value="Bac_rhodopsin"/>
    <property type="match status" value="1"/>
</dbReference>
<dbReference type="InterPro" id="IPR043476">
    <property type="entry name" value="Yro2-like_7TM"/>
</dbReference>
<evidence type="ECO:0000313" key="9">
    <source>
        <dbReference type="Proteomes" id="UP000001640"/>
    </source>
</evidence>
<feature type="transmembrane region" description="Helical" evidence="7">
    <location>
        <begin position="200"/>
        <end position="218"/>
    </location>
</feature>
<accession>G0VK00</accession>
<dbReference type="GO" id="GO:0005886">
    <property type="term" value="C:plasma membrane"/>
    <property type="evidence" value="ECO:0007669"/>
    <property type="project" value="TreeGrafter"/>
</dbReference>
<dbReference type="SUPFAM" id="SSF81321">
    <property type="entry name" value="Family A G protein-coupled receptor-like"/>
    <property type="match status" value="1"/>
</dbReference>
<evidence type="ECO:0000256" key="7">
    <source>
        <dbReference type="SAM" id="Phobius"/>
    </source>
</evidence>
<dbReference type="Proteomes" id="UP000001640">
    <property type="component" value="Chromosome 9"/>
</dbReference>
<keyword evidence="5 7" id="KW-0472">Membrane</keyword>
<dbReference type="EMBL" id="HE576760">
    <property type="protein sequence ID" value="CCC71834.1"/>
    <property type="molecule type" value="Genomic_DNA"/>
</dbReference>
<evidence type="ECO:0000256" key="5">
    <source>
        <dbReference type="ARBA" id="ARBA00023136"/>
    </source>
</evidence>
<dbReference type="InterPro" id="IPR001425">
    <property type="entry name" value="Arc/bac/fun_rhodopsins"/>
</dbReference>
<protein>
    <submittedName>
        <fullName evidence="8">Uncharacterized protein</fullName>
    </submittedName>
</protein>
<dbReference type="PANTHER" id="PTHR28286">
    <property type="match status" value="1"/>
</dbReference>
<feature type="compositionally biased region" description="Basic residues" evidence="6">
    <location>
        <begin position="308"/>
        <end position="330"/>
    </location>
</feature>
<dbReference type="InParanoid" id="G0VK00"/>
<feature type="transmembrane region" description="Helical" evidence="7">
    <location>
        <begin position="63"/>
        <end position="82"/>
    </location>
</feature>
<dbReference type="Pfam" id="PF01036">
    <property type="entry name" value="Bac_rhodopsin"/>
    <property type="match status" value="1"/>
</dbReference>
<keyword evidence="4 7" id="KW-1133">Transmembrane helix</keyword>
<dbReference type="OrthoDB" id="536545at2759"/>
<dbReference type="RefSeq" id="XP_003678176.1">
    <property type="nucleotide sequence ID" value="XM_003678128.1"/>
</dbReference>
<gene>
    <name evidence="8" type="primary">NCAS0I01660</name>
    <name evidence="8" type="ordered locus">NCAS_0I01660</name>
</gene>
<dbReference type="OMA" id="GHWNIDP"/>
<feature type="transmembrane region" description="Helical" evidence="7">
    <location>
        <begin position="168"/>
        <end position="188"/>
    </location>
</feature>
<dbReference type="GeneID" id="96905521"/>
<evidence type="ECO:0000313" key="8">
    <source>
        <dbReference type="EMBL" id="CCC71834.1"/>
    </source>
</evidence>
<feature type="transmembrane region" description="Helical" evidence="7">
    <location>
        <begin position="35"/>
        <end position="56"/>
    </location>
</feature>
<reference key="2">
    <citation type="submission" date="2011-08" db="EMBL/GenBank/DDBJ databases">
        <title>Genome sequence of Naumovozyma castellii.</title>
        <authorList>
            <person name="Gordon J.L."/>
            <person name="Armisen D."/>
            <person name="Proux-Wera E."/>
            <person name="OhEigeartaigh S.S."/>
            <person name="Byrne K.P."/>
            <person name="Wolfe K.H."/>
        </authorList>
    </citation>
    <scope>NUCLEOTIDE SEQUENCE</scope>
    <source>
        <strain>Type strain:CBS 4309</strain>
    </source>
</reference>
<feature type="region of interest" description="Disordered" evidence="6">
    <location>
        <begin position="274"/>
        <end position="330"/>
    </location>
</feature>
<name>G0VK00_NAUCA</name>
<dbReference type="FunFam" id="1.20.1070.10:FF:000160">
    <property type="entry name" value="Related to Opsin-1"/>
    <property type="match status" value="1"/>
</dbReference>
<sequence>MPEYQDFLIKAGNEAIKLNPPTGADFHLTARGSDWLWAAFCIFTFFAMVLIVLMFRKPVNERLFYYTGIAPTLFMAITYFTMASNLGWTPIRAKYNHVRTSTQKEHPGYRQIFYSREVGWFLAFPWPIIQASLLGGTPLWQMAFNIGLTEFYVVCFLIAGLVHSTYKWGYYTFGIAAIIVVTISVFTTTKNLVAKKGKDMLLTFNIFFGIQVFLWLIYPVAFGISEGGNVLQTDSEMIFYGILDVLMLGVIPVLFVPIASNFGMDRMGYTFKDEESHGAPHPAALSKDHSESSLDSEKSSSPLEKAKSKLKKPKKEKKAKKVKKAKKSKK</sequence>
<dbReference type="eggNOG" id="ENOG502QQVQ">
    <property type="taxonomic scope" value="Eukaryota"/>
</dbReference>
<reference evidence="8 9" key="1">
    <citation type="journal article" date="2011" name="Proc. Natl. Acad. Sci. U.S.A.">
        <title>Evolutionary erosion of yeast sex chromosomes by mating-type switching accidents.</title>
        <authorList>
            <person name="Gordon J.L."/>
            <person name="Armisen D."/>
            <person name="Proux-Wera E."/>
            <person name="Oheigeartaigh S.S."/>
            <person name="Byrne K.P."/>
            <person name="Wolfe K.H."/>
        </authorList>
    </citation>
    <scope>NUCLEOTIDE SEQUENCE [LARGE SCALE GENOMIC DNA]</scope>
    <source>
        <strain evidence="9">ATCC 76901 / BCRC 22586 / CBS 4309 / NBRC 1992 / NRRL Y-12630</strain>
    </source>
</reference>
<evidence type="ECO:0000256" key="2">
    <source>
        <dbReference type="ARBA" id="ARBA00008130"/>
    </source>
</evidence>
<feature type="compositionally biased region" description="Basic and acidic residues" evidence="6">
    <location>
        <begin position="286"/>
        <end position="298"/>
    </location>
</feature>
<comment type="subcellular location">
    <subcellularLocation>
        <location evidence="1">Membrane</location>
        <topology evidence="1">Multi-pass membrane protein</topology>
    </subcellularLocation>
</comment>
<feature type="transmembrane region" description="Helical" evidence="7">
    <location>
        <begin position="238"/>
        <end position="259"/>
    </location>
</feature>
<evidence type="ECO:0000256" key="1">
    <source>
        <dbReference type="ARBA" id="ARBA00004141"/>
    </source>
</evidence>
<dbReference type="CDD" id="cd15239">
    <property type="entry name" value="7tm_YRO2_fungal-like"/>
    <property type="match status" value="1"/>
</dbReference>
<feature type="transmembrane region" description="Helical" evidence="7">
    <location>
        <begin position="118"/>
        <end position="136"/>
    </location>
</feature>
<dbReference type="KEGG" id="ncs:NCAS_0I01660"/>
<evidence type="ECO:0000256" key="3">
    <source>
        <dbReference type="ARBA" id="ARBA00022692"/>
    </source>
</evidence>
<dbReference type="FunCoup" id="G0VK00">
    <property type="interactions" value="130"/>
</dbReference>
<evidence type="ECO:0000256" key="4">
    <source>
        <dbReference type="ARBA" id="ARBA00022989"/>
    </source>
</evidence>
<evidence type="ECO:0000256" key="6">
    <source>
        <dbReference type="SAM" id="MobiDB-lite"/>
    </source>
</evidence>
<organism evidence="8 9">
    <name type="scientific">Naumovozyma castellii</name>
    <name type="common">Yeast</name>
    <name type="synonym">Saccharomyces castellii</name>
    <dbReference type="NCBI Taxonomy" id="27288"/>
    <lineage>
        <taxon>Eukaryota</taxon>
        <taxon>Fungi</taxon>
        <taxon>Dikarya</taxon>
        <taxon>Ascomycota</taxon>
        <taxon>Saccharomycotina</taxon>
        <taxon>Saccharomycetes</taxon>
        <taxon>Saccharomycetales</taxon>
        <taxon>Saccharomycetaceae</taxon>
        <taxon>Naumovozyma</taxon>
    </lineage>
</organism>
<comment type="similarity">
    <text evidence="2">Belongs to the archaeal/bacterial/fungal opsin family.</text>
</comment>
<keyword evidence="9" id="KW-1185">Reference proteome</keyword>
<feature type="transmembrane region" description="Helical" evidence="7">
    <location>
        <begin position="143"/>
        <end position="162"/>
    </location>
</feature>